<sequence>MSGYLKEGGIMSNITGFGLGLLIIVLLVFFQVDLSSVDNMYHENQQSIDIATNDSMSLAINKGNLRVNEAMTIDFEVANTMLIKSYAKNTSFNLSNSARRIEVHGMNSATPMLSVGARTKQGSFTKRYFENWGSFKNDSYINAVDKELLIIEAKHTEKPPKGGVYDNER</sequence>
<proteinExistence type="predicted"/>
<evidence type="ECO:0000313" key="3">
    <source>
        <dbReference type="Proteomes" id="UP000195152"/>
    </source>
</evidence>
<organism evidence="2 3">
    <name type="scientific">Bacillus thuringiensis serovar mexicanensis</name>
    <dbReference type="NCBI Taxonomy" id="180868"/>
    <lineage>
        <taxon>Bacteria</taxon>
        <taxon>Bacillati</taxon>
        <taxon>Bacillota</taxon>
        <taxon>Bacilli</taxon>
        <taxon>Bacillales</taxon>
        <taxon>Bacillaceae</taxon>
        <taxon>Bacillus</taxon>
        <taxon>Bacillus cereus group</taxon>
    </lineage>
</organism>
<dbReference type="AlphaFoldDB" id="A0A242WBR5"/>
<dbReference type="Proteomes" id="UP000195152">
    <property type="component" value="Unassembled WGS sequence"/>
</dbReference>
<evidence type="ECO:0000313" key="2">
    <source>
        <dbReference type="EMBL" id="OTW50775.1"/>
    </source>
</evidence>
<accession>A0A242WBR5</accession>
<name>A0A242WBR5_BACTU</name>
<feature type="transmembrane region" description="Helical" evidence="1">
    <location>
        <begin position="12"/>
        <end position="32"/>
    </location>
</feature>
<keyword evidence="1" id="KW-0812">Transmembrane</keyword>
<reference evidence="2 3" key="1">
    <citation type="submission" date="2016-10" db="EMBL/GenBank/DDBJ databases">
        <title>Comparative genomics of Bacillus thuringiensis reveals a path to pathogens against multiple invertebrate hosts.</title>
        <authorList>
            <person name="Zheng J."/>
            <person name="Gao Q."/>
            <person name="Liu H."/>
            <person name="Peng D."/>
            <person name="Ruan L."/>
            <person name="Sun M."/>
        </authorList>
    </citation>
    <scope>NUCLEOTIDE SEQUENCE [LARGE SCALE GENOMIC DNA]</scope>
    <source>
        <strain evidence="2">BGSC 4AC1</strain>
    </source>
</reference>
<dbReference type="EMBL" id="NFCF01000063">
    <property type="protein sequence ID" value="OTW50775.1"/>
    <property type="molecule type" value="Genomic_DNA"/>
</dbReference>
<evidence type="ECO:0000256" key="1">
    <source>
        <dbReference type="SAM" id="Phobius"/>
    </source>
</evidence>
<protein>
    <submittedName>
        <fullName evidence="2">Uncharacterized protein</fullName>
    </submittedName>
</protein>
<keyword evidence="1" id="KW-1133">Transmembrane helix</keyword>
<keyword evidence="1" id="KW-0472">Membrane</keyword>
<gene>
    <name evidence="2" type="ORF">BK699_09490</name>
</gene>
<comment type="caution">
    <text evidence="2">The sequence shown here is derived from an EMBL/GenBank/DDBJ whole genome shotgun (WGS) entry which is preliminary data.</text>
</comment>